<reference evidence="3" key="1">
    <citation type="journal article" date="2022" name="Front. Genet.">
        <title>Chromosome-Scale Assembly of the Dendrobium nobile Genome Provides Insights Into the Molecular Mechanism of the Biosynthesis of the Medicinal Active Ingredient of Dendrobium.</title>
        <authorList>
            <person name="Xu Q."/>
            <person name="Niu S.-C."/>
            <person name="Li K.-L."/>
            <person name="Zheng P.-J."/>
            <person name="Zhang X.-J."/>
            <person name="Jia Y."/>
            <person name="Liu Y."/>
            <person name="Niu Y.-X."/>
            <person name="Yu L.-H."/>
            <person name="Chen D.-F."/>
            <person name="Zhang G.-Q."/>
        </authorList>
    </citation>
    <scope>NUCLEOTIDE SEQUENCE</scope>
    <source>
        <tissue evidence="3">Leaf</tissue>
    </source>
</reference>
<keyword evidence="4" id="KW-1185">Reference proteome</keyword>
<organism evidence="3 4">
    <name type="scientific">Dendrobium nobile</name>
    <name type="common">Orchid</name>
    <dbReference type="NCBI Taxonomy" id="94219"/>
    <lineage>
        <taxon>Eukaryota</taxon>
        <taxon>Viridiplantae</taxon>
        <taxon>Streptophyta</taxon>
        <taxon>Embryophyta</taxon>
        <taxon>Tracheophyta</taxon>
        <taxon>Spermatophyta</taxon>
        <taxon>Magnoliopsida</taxon>
        <taxon>Liliopsida</taxon>
        <taxon>Asparagales</taxon>
        <taxon>Orchidaceae</taxon>
        <taxon>Epidendroideae</taxon>
        <taxon>Malaxideae</taxon>
        <taxon>Dendrobiinae</taxon>
        <taxon>Dendrobium</taxon>
    </lineage>
</organism>
<feature type="region of interest" description="Disordered" evidence="1">
    <location>
        <begin position="1"/>
        <end position="25"/>
    </location>
</feature>
<dbReference type="EMBL" id="JAGYWB010000004">
    <property type="protein sequence ID" value="KAI0525191.1"/>
    <property type="molecule type" value="Genomic_DNA"/>
</dbReference>
<evidence type="ECO:0000313" key="4">
    <source>
        <dbReference type="Proteomes" id="UP000829196"/>
    </source>
</evidence>
<name>A0A8T3C370_DENNO</name>
<evidence type="ECO:0000313" key="3">
    <source>
        <dbReference type="EMBL" id="KAI0525193.1"/>
    </source>
</evidence>
<evidence type="ECO:0000313" key="2">
    <source>
        <dbReference type="EMBL" id="KAI0525191.1"/>
    </source>
</evidence>
<proteinExistence type="predicted"/>
<dbReference type="AlphaFoldDB" id="A0A8T3C370"/>
<accession>A0A8T3C370</accession>
<dbReference type="Proteomes" id="UP000829196">
    <property type="component" value="Unassembled WGS sequence"/>
</dbReference>
<gene>
    <name evidence="2" type="ORF">KFK09_004583</name>
    <name evidence="3" type="ORF">KFK09_004585</name>
</gene>
<evidence type="ECO:0000256" key="1">
    <source>
        <dbReference type="SAM" id="MobiDB-lite"/>
    </source>
</evidence>
<feature type="region of interest" description="Disordered" evidence="1">
    <location>
        <begin position="54"/>
        <end position="75"/>
    </location>
</feature>
<protein>
    <submittedName>
        <fullName evidence="3">Uncharacterized protein</fullName>
    </submittedName>
</protein>
<dbReference type="EMBL" id="JAGYWB010000004">
    <property type="protein sequence ID" value="KAI0525193.1"/>
    <property type="molecule type" value="Genomic_DNA"/>
</dbReference>
<comment type="caution">
    <text evidence="3">The sequence shown here is derived from an EMBL/GenBank/DDBJ whole genome shotgun (WGS) entry which is preliminary data.</text>
</comment>
<sequence length="102" mass="11466">MKPTISQYAFKKKPTSEGNNAIKDRQGNRTKLEIYKLNINQHLIQNVATIKSNNNKNQDQGILNRKSKSHSPGITFGGSSLPVAEYMYLCPLYHTKLRGFGA</sequence>